<name>A0AAD5VA16_9APHY</name>
<proteinExistence type="predicted"/>
<dbReference type="AlphaFoldDB" id="A0AAD5VA16"/>
<reference evidence="3" key="1">
    <citation type="submission" date="2022-07" db="EMBL/GenBank/DDBJ databases">
        <title>Genome Sequence of Physisporinus lineatus.</title>
        <authorList>
            <person name="Buettner E."/>
        </authorList>
    </citation>
    <scope>NUCLEOTIDE SEQUENCE</scope>
    <source>
        <strain evidence="3">VT162</strain>
    </source>
</reference>
<evidence type="ECO:0000256" key="1">
    <source>
        <dbReference type="SAM" id="Coils"/>
    </source>
</evidence>
<gene>
    <name evidence="3" type="ORF">NLI96_g1823</name>
</gene>
<organism evidence="3 4">
    <name type="scientific">Meripilus lineatus</name>
    <dbReference type="NCBI Taxonomy" id="2056292"/>
    <lineage>
        <taxon>Eukaryota</taxon>
        <taxon>Fungi</taxon>
        <taxon>Dikarya</taxon>
        <taxon>Basidiomycota</taxon>
        <taxon>Agaricomycotina</taxon>
        <taxon>Agaricomycetes</taxon>
        <taxon>Polyporales</taxon>
        <taxon>Meripilaceae</taxon>
        <taxon>Meripilus</taxon>
    </lineage>
</organism>
<dbReference type="Gene3D" id="1.20.1280.50">
    <property type="match status" value="1"/>
</dbReference>
<dbReference type="EMBL" id="JANAWD010000037">
    <property type="protein sequence ID" value="KAJ3489866.1"/>
    <property type="molecule type" value="Genomic_DNA"/>
</dbReference>
<keyword evidence="1" id="KW-0175">Coiled coil</keyword>
<feature type="coiled-coil region" evidence="1">
    <location>
        <begin position="21"/>
        <end position="48"/>
    </location>
</feature>
<accession>A0AAD5VA16</accession>
<dbReference type="Proteomes" id="UP001212997">
    <property type="component" value="Unassembled WGS sequence"/>
</dbReference>
<comment type="caution">
    <text evidence="3">The sequence shown here is derived from an EMBL/GenBank/DDBJ whole genome shotgun (WGS) entry which is preliminary data.</text>
</comment>
<evidence type="ECO:0000313" key="4">
    <source>
        <dbReference type="Proteomes" id="UP001212997"/>
    </source>
</evidence>
<evidence type="ECO:0000313" key="3">
    <source>
        <dbReference type="EMBL" id="KAJ3489866.1"/>
    </source>
</evidence>
<keyword evidence="4" id="KW-1185">Reference proteome</keyword>
<sequence length="614" mass="70264">MSSTNRALPSSNKPIQIRSARKQIQQEIDEYNERISRLKNELESLTSISQFPPEILAEIFIQFAQIYEEAEDAELKVMWRSKPYSWLPITHVCHRWREVALGAPRLWSRIAVNGNPTLLALVLERSQQAPIVLKVNIMENQASKARRFLEILRTHTPRLCSLDFRCHKFPLDVQSLTLDKPAPLLRSVVLVSVNTQDIIQNSAKLLLNFDTPVLEYLEIMNKAFVWEPTVFRPTLRALRLGSILDGHRATGARYPSSQQFIQSLRKMPLLEELHLENVFPIPNQPYPRGEMVNFPHLKRLRLMGTSRECTLFLRHVNFPYTANVDFTIKSLNDTQDLIEYFEPAMRARITPPRLSSDDPLDDPTDASTTPEDGSAESSSIPAIQSFAVRSMDEKTVLLQGWDRVLDIPDMKNDNDLNSFRIKVKVEGIVFTPANLFETMSRELPLSKVKILLLDEVNDITRPIWLNTLALMTQLETLHVREWSGEYLPEVLVAQQLRHPVLPGHSHTVAIFPKLRTIILDKVDFGAVLPGQPDHESGRFFPRFSTCLGTRKQRDPDIAIRKVKIRKAVNLNDSHVDELKPLVEEFEWDGLVKMKSVDMGEGGDEDSTNSEEHVE</sequence>
<evidence type="ECO:0000256" key="2">
    <source>
        <dbReference type="SAM" id="MobiDB-lite"/>
    </source>
</evidence>
<feature type="region of interest" description="Disordered" evidence="2">
    <location>
        <begin position="350"/>
        <end position="379"/>
    </location>
</feature>
<protein>
    <recommendedName>
        <fullName evidence="5">F-box domain-containing protein</fullName>
    </recommendedName>
</protein>
<evidence type="ECO:0008006" key="5">
    <source>
        <dbReference type="Google" id="ProtNLM"/>
    </source>
</evidence>